<name>A0A6G1PVH5_CHAAH</name>
<dbReference type="EMBL" id="CM015721">
    <property type="protein sequence ID" value="KAF3694341.1"/>
    <property type="molecule type" value="Genomic_DNA"/>
</dbReference>
<dbReference type="AlphaFoldDB" id="A0A6G1PVH5"/>
<reference evidence="2" key="2">
    <citation type="submission" date="2019-02" db="EMBL/GenBank/DDBJ databases">
        <title>Opniocepnalus argus Var Kimnra genome.</title>
        <authorList>
            <person name="Zhou C."/>
            <person name="Xiao S."/>
        </authorList>
    </citation>
    <scope>NUCLEOTIDE SEQUENCE [LARGE SCALE GENOMIC DNA]</scope>
</reference>
<gene>
    <name evidence="1" type="ORF">EXN66_Car010017</name>
</gene>
<protein>
    <submittedName>
        <fullName evidence="1">Uncharacterized protein</fullName>
    </submittedName>
</protein>
<keyword evidence="2" id="KW-1185">Reference proteome</keyword>
<evidence type="ECO:0000313" key="1">
    <source>
        <dbReference type="EMBL" id="KAF3694341.1"/>
    </source>
</evidence>
<dbReference type="Proteomes" id="UP000503349">
    <property type="component" value="Chromosome 10"/>
</dbReference>
<accession>A0A6G1PVH5</accession>
<proteinExistence type="predicted"/>
<reference evidence="1 2" key="1">
    <citation type="submission" date="2019-02" db="EMBL/GenBank/DDBJ databases">
        <title>Opniocepnalus argus genome.</title>
        <authorList>
            <person name="Zhou C."/>
            <person name="Xiao S."/>
        </authorList>
    </citation>
    <scope>NUCLEOTIDE SEQUENCE [LARGE SCALE GENOMIC DNA]</scope>
    <source>
        <strain evidence="1">OARG1902GOOAL</strain>
        <tissue evidence="1">Muscle</tissue>
    </source>
</reference>
<evidence type="ECO:0000313" key="2">
    <source>
        <dbReference type="Proteomes" id="UP000503349"/>
    </source>
</evidence>
<organism evidence="1 2">
    <name type="scientific">Channa argus</name>
    <name type="common">Northern snakehead</name>
    <name type="synonym">Ophicephalus argus</name>
    <dbReference type="NCBI Taxonomy" id="215402"/>
    <lineage>
        <taxon>Eukaryota</taxon>
        <taxon>Metazoa</taxon>
        <taxon>Chordata</taxon>
        <taxon>Craniata</taxon>
        <taxon>Vertebrata</taxon>
        <taxon>Euteleostomi</taxon>
        <taxon>Actinopterygii</taxon>
        <taxon>Neopterygii</taxon>
        <taxon>Teleostei</taxon>
        <taxon>Neoteleostei</taxon>
        <taxon>Acanthomorphata</taxon>
        <taxon>Anabantaria</taxon>
        <taxon>Anabantiformes</taxon>
        <taxon>Channoidei</taxon>
        <taxon>Channidae</taxon>
        <taxon>Channa</taxon>
    </lineage>
</organism>
<sequence>MNCLLGLGRVRIGAVENTSLGQEKARPASGGQEKLLRGPAMVLIANKMAVETGKPQEMVRLLL</sequence>